<evidence type="ECO:0000313" key="2">
    <source>
        <dbReference type="Proteomes" id="UP000004310"/>
    </source>
</evidence>
<comment type="caution">
    <text evidence="1">The sequence shown here is derived from an EMBL/GenBank/DDBJ whole genome shotgun (WGS) entry which is preliminary data.</text>
</comment>
<name>Q0G7Y9_9HYPH</name>
<organism evidence="1 2">
    <name type="scientific">Fulvimarina pelagi HTCC2506</name>
    <dbReference type="NCBI Taxonomy" id="314231"/>
    <lineage>
        <taxon>Bacteria</taxon>
        <taxon>Pseudomonadati</taxon>
        <taxon>Pseudomonadota</taxon>
        <taxon>Alphaproteobacteria</taxon>
        <taxon>Hyphomicrobiales</taxon>
        <taxon>Aurantimonadaceae</taxon>
        <taxon>Fulvimarina</taxon>
    </lineage>
</organism>
<dbReference type="InterPro" id="IPR009562">
    <property type="entry name" value="DUF1178"/>
</dbReference>
<protein>
    <recommendedName>
        <fullName evidence="3">DUF1178 family protein</fullName>
    </recommendedName>
</protein>
<keyword evidence="2" id="KW-1185">Reference proteome</keyword>
<evidence type="ECO:0000313" key="1">
    <source>
        <dbReference type="EMBL" id="EAU42225.1"/>
    </source>
</evidence>
<dbReference type="eggNOG" id="COG5319">
    <property type="taxonomic scope" value="Bacteria"/>
</dbReference>
<dbReference type="Pfam" id="PF06676">
    <property type="entry name" value="DUF1178"/>
    <property type="match status" value="1"/>
</dbReference>
<dbReference type="AlphaFoldDB" id="Q0G7Y9"/>
<dbReference type="STRING" id="217511.GCA_001463845_01615"/>
<gene>
    <name evidence="1" type="ORF">FP2506_05286</name>
</gene>
<evidence type="ECO:0008006" key="3">
    <source>
        <dbReference type="Google" id="ProtNLM"/>
    </source>
</evidence>
<accession>Q0G7Y9</accession>
<reference evidence="1 2" key="1">
    <citation type="journal article" date="2010" name="J. Bacteriol.">
        <title>Genome sequence of Fulvimarina pelagi HTCC2506T, a Mn(II)-oxidizing alphaproteobacterium possessing an aerobic anoxygenic photosynthetic gene cluster and Xanthorhodopsin.</title>
        <authorList>
            <person name="Kang I."/>
            <person name="Oh H.M."/>
            <person name="Lim S.I."/>
            <person name="Ferriera S."/>
            <person name="Giovannoni S.J."/>
            <person name="Cho J.C."/>
        </authorList>
    </citation>
    <scope>NUCLEOTIDE SEQUENCE [LARGE SCALE GENOMIC DNA]</scope>
    <source>
        <strain evidence="1 2">HTCC2506</strain>
    </source>
</reference>
<dbReference type="EMBL" id="AATP01000001">
    <property type="protein sequence ID" value="EAU42225.1"/>
    <property type="molecule type" value="Genomic_DNA"/>
</dbReference>
<dbReference type="HOGENOM" id="CLU_112041_0_0_5"/>
<sequence length="128" mass="14121">MCGNTAVEKALMRPAIGSKAKAEAVSAIVNEAPGRELEQKTRVAAEAPSDRSVERVKELWTALQNEVRAMRKKSDYVGPRFAEEARRVHYGESEKKGVYGEASREEVKALHEEGIMAVPMPALPEDQN</sequence>
<proteinExistence type="predicted"/>
<dbReference type="Proteomes" id="UP000004310">
    <property type="component" value="Unassembled WGS sequence"/>
</dbReference>